<protein>
    <recommendedName>
        <fullName evidence="6">Complex I assembly factor TIMMDC1, mitochondrial</fullName>
    </recommendedName>
    <alternativeName>
        <fullName evidence="7">Translocase of inner mitochondrial membrane domain-containing protein 1</fullName>
    </alternativeName>
</protein>
<accession>A0A835AQI7</accession>
<feature type="region of interest" description="Disordered" evidence="8">
    <location>
        <begin position="1"/>
        <end position="32"/>
    </location>
</feature>
<evidence type="ECO:0000256" key="4">
    <source>
        <dbReference type="ARBA" id="ARBA00022989"/>
    </source>
</evidence>
<evidence type="ECO:0000256" key="8">
    <source>
        <dbReference type="SAM" id="MobiDB-lite"/>
    </source>
</evidence>
<gene>
    <name evidence="9" type="ORF">HU200_056944</name>
</gene>
<feature type="compositionally biased region" description="Pro residues" evidence="8">
    <location>
        <begin position="1"/>
        <end position="21"/>
    </location>
</feature>
<dbReference type="InterPro" id="IPR055299">
    <property type="entry name" value="TIMMDC1"/>
</dbReference>
<dbReference type="AlphaFoldDB" id="A0A835AQI7"/>
<comment type="caution">
    <text evidence="9">The sequence shown here is derived from an EMBL/GenBank/DDBJ whole genome shotgun (WGS) entry which is preliminary data.</text>
</comment>
<evidence type="ECO:0000256" key="3">
    <source>
        <dbReference type="ARBA" id="ARBA00022692"/>
    </source>
</evidence>
<evidence type="ECO:0000256" key="1">
    <source>
        <dbReference type="ARBA" id="ARBA00004141"/>
    </source>
</evidence>
<evidence type="ECO:0000256" key="7">
    <source>
        <dbReference type="ARBA" id="ARBA00041344"/>
    </source>
</evidence>
<keyword evidence="3" id="KW-0812">Transmembrane</keyword>
<keyword evidence="10" id="KW-1185">Reference proteome</keyword>
<proteinExistence type="inferred from homology"/>
<dbReference type="OrthoDB" id="509993at2759"/>
<dbReference type="Proteomes" id="UP000636709">
    <property type="component" value="Unassembled WGS sequence"/>
</dbReference>
<evidence type="ECO:0000256" key="2">
    <source>
        <dbReference type="ARBA" id="ARBA00008444"/>
    </source>
</evidence>
<keyword evidence="5" id="KW-0472">Membrane</keyword>
<evidence type="ECO:0000256" key="6">
    <source>
        <dbReference type="ARBA" id="ARBA00040778"/>
    </source>
</evidence>
<sequence>MPASAPPPVEPAAPPPAPPAPTEAEAEGEVAGASFSRTSAVGTVNWGTATLVGVFAGLLYGGSKEASASVSKDAEVMLKMGSTPDKREQYRLMRDAMEKRFIRVAKGSLVGGARLGMFTATFFGIQNLLIDTRGVHDVFNIAGAGSATAAAFGLILASQDSALYTELGGLISVHIQCQQICQQFPNVFCSFVYLVNSSAGWIQLKLAEKANLEIANSKPSSDLTEGKGNQSRVGAAIERLEGSLKK</sequence>
<name>A0A835AQI7_9POAL</name>
<comment type="similarity">
    <text evidence="2">Belongs to the Tim17/Tim22/Tim23 family.</text>
</comment>
<dbReference type="EMBL" id="JACEFO010002394">
    <property type="protein sequence ID" value="KAF8661524.1"/>
    <property type="molecule type" value="Genomic_DNA"/>
</dbReference>
<dbReference type="PANTHER" id="PTHR13002">
    <property type="entry name" value="C3ORF1 PROTEIN-RELATED"/>
    <property type="match status" value="1"/>
</dbReference>
<evidence type="ECO:0000313" key="9">
    <source>
        <dbReference type="EMBL" id="KAF8661524.1"/>
    </source>
</evidence>
<dbReference type="GO" id="GO:0005739">
    <property type="term" value="C:mitochondrion"/>
    <property type="evidence" value="ECO:0007669"/>
    <property type="project" value="TreeGrafter"/>
</dbReference>
<comment type="subcellular location">
    <subcellularLocation>
        <location evidence="1">Membrane</location>
        <topology evidence="1">Multi-pass membrane protein</topology>
    </subcellularLocation>
</comment>
<organism evidence="9 10">
    <name type="scientific">Digitaria exilis</name>
    <dbReference type="NCBI Taxonomy" id="1010633"/>
    <lineage>
        <taxon>Eukaryota</taxon>
        <taxon>Viridiplantae</taxon>
        <taxon>Streptophyta</taxon>
        <taxon>Embryophyta</taxon>
        <taxon>Tracheophyta</taxon>
        <taxon>Spermatophyta</taxon>
        <taxon>Magnoliopsida</taxon>
        <taxon>Liliopsida</taxon>
        <taxon>Poales</taxon>
        <taxon>Poaceae</taxon>
        <taxon>PACMAD clade</taxon>
        <taxon>Panicoideae</taxon>
        <taxon>Panicodae</taxon>
        <taxon>Paniceae</taxon>
        <taxon>Anthephorinae</taxon>
        <taxon>Digitaria</taxon>
    </lineage>
</organism>
<dbReference type="GO" id="GO:0016020">
    <property type="term" value="C:membrane"/>
    <property type="evidence" value="ECO:0007669"/>
    <property type="project" value="UniProtKB-SubCell"/>
</dbReference>
<dbReference type="PANTHER" id="PTHR13002:SF1">
    <property type="entry name" value="COMPLEX I ASSEMBLY FACTOR TIMMDC1, MITOCHONDRIAL"/>
    <property type="match status" value="1"/>
</dbReference>
<dbReference type="GO" id="GO:0032981">
    <property type="term" value="P:mitochondrial respiratory chain complex I assembly"/>
    <property type="evidence" value="ECO:0007669"/>
    <property type="project" value="InterPro"/>
</dbReference>
<evidence type="ECO:0000256" key="5">
    <source>
        <dbReference type="ARBA" id="ARBA00023136"/>
    </source>
</evidence>
<reference evidence="9" key="1">
    <citation type="submission" date="2020-07" db="EMBL/GenBank/DDBJ databases">
        <title>Genome sequence and genetic diversity analysis of an under-domesticated orphan crop, white fonio (Digitaria exilis).</title>
        <authorList>
            <person name="Bennetzen J.L."/>
            <person name="Chen S."/>
            <person name="Ma X."/>
            <person name="Wang X."/>
            <person name="Yssel A.E.J."/>
            <person name="Chaluvadi S.R."/>
            <person name="Johnson M."/>
            <person name="Gangashetty P."/>
            <person name="Hamidou F."/>
            <person name="Sanogo M.D."/>
            <person name="Zwaenepoel A."/>
            <person name="Wallace J."/>
            <person name="Van De Peer Y."/>
            <person name="Van Deynze A."/>
        </authorList>
    </citation>
    <scope>NUCLEOTIDE SEQUENCE</scope>
    <source>
        <tissue evidence="9">Leaves</tissue>
    </source>
</reference>
<keyword evidence="4" id="KW-1133">Transmembrane helix</keyword>
<evidence type="ECO:0000313" key="10">
    <source>
        <dbReference type="Proteomes" id="UP000636709"/>
    </source>
</evidence>